<dbReference type="OrthoDB" id="9793412at2"/>
<accession>A0A345JSK5</accession>
<dbReference type="InterPro" id="IPR051910">
    <property type="entry name" value="ComF/GntX_DNA_util-trans"/>
</dbReference>
<dbReference type="SUPFAM" id="SSF53271">
    <property type="entry name" value="PRTase-like"/>
    <property type="match status" value="1"/>
</dbReference>
<dbReference type="PANTHER" id="PTHR47505">
    <property type="entry name" value="DNA UTILIZATION PROTEIN YHGH"/>
    <property type="match status" value="1"/>
</dbReference>
<dbReference type="CDD" id="cd06223">
    <property type="entry name" value="PRTases_typeI"/>
    <property type="match status" value="1"/>
</dbReference>
<dbReference type="InterPro" id="IPR000836">
    <property type="entry name" value="PRTase_dom"/>
</dbReference>
<organism evidence="2 3">
    <name type="scientific">Francisella opportunistica</name>
    <dbReference type="NCBI Taxonomy" id="2016517"/>
    <lineage>
        <taxon>Bacteria</taxon>
        <taxon>Pseudomonadati</taxon>
        <taxon>Pseudomonadota</taxon>
        <taxon>Gammaproteobacteria</taxon>
        <taxon>Thiotrichales</taxon>
        <taxon>Francisellaceae</taxon>
        <taxon>Francisella</taxon>
    </lineage>
</organism>
<evidence type="ECO:0000313" key="2">
    <source>
        <dbReference type="EMBL" id="AXH30301.1"/>
    </source>
</evidence>
<dbReference type="PANTHER" id="PTHR47505:SF1">
    <property type="entry name" value="DNA UTILIZATION PROTEIN YHGH"/>
    <property type="match status" value="1"/>
</dbReference>
<dbReference type="InterPro" id="IPR029057">
    <property type="entry name" value="PRTase-like"/>
</dbReference>
<proteinExistence type="inferred from homology"/>
<sequence>MKIITKIVKILSNQNCLLCKQTASDLICNYCFESLIEQLNFQKQQIELNSSFDYFYLLKYTPEVRFLLQRFKFNKDLLAGEIFSKLIRCWWDIIAQQHFKDVNAIAVVPIHRFRYLYRGFNQAEVLAKSLSEYTNIKTTFENYSRIKYTKSQAKSSKQTRALQIKGVFSLTKPFVAKHLLVFDDVLTTGSTLSEFIETITKVSQIEQVSIVTLVRPE</sequence>
<dbReference type="EMBL" id="CP022375">
    <property type="protein sequence ID" value="AXH30301.1"/>
    <property type="molecule type" value="Genomic_DNA"/>
</dbReference>
<comment type="similarity">
    <text evidence="1">Belongs to the ComF/GntX family.</text>
</comment>
<dbReference type="Proteomes" id="UP000253862">
    <property type="component" value="Chromosome"/>
</dbReference>
<reference evidence="2 3" key="1">
    <citation type="submission" date="2017-07" db="EMBL/GenBank/DDBJ databases">
        <title>Complete genome sequences and comparative analysis of the novel pathogen Francisella opportunistica.</title>
        <authorList>
            <person name="Dietrich E.A."/>
            <person name="Kingry L.C."/>
            <person name="Petersen J.M."/>
        </authorList>
    </citation>
    <scope>NUCLEOTIDE SEQUENCE [LARGE SCALE GENOMIC DNA]</scope>
    <source>
        <strain evidence="2 3">14-2155</strain>
    </source>
</reference>
<dbReference type="Gene3D" id="3.40.50.2020">
    <property type="match status" value="1"/>
</dbReference>
<evidence type="ECO:0000313" key="3">
    <source>
        <dbReference type="Proteomes" id="UP000253862"/>
    </source>
</evidence>
<dbReference type="AlphaFoldDB" id="A0A345JSK5"/>
<evidence type="ECO:0000256" key="1">
    <source>
        <dbReference type="ARBA" id="ARBA00008007"/>
    </source>
</evidence>
<dbReference type="KEGG" id="foo:CGC45_06770"/>
<gene>
    <name evidence="2" type="ORF">CGC43_06775</name>
</gene>
<protein>
    <submittedName>
        <fullName evidence="2">ComF family protein</fullName>
    </submittedName>
</protein>
<name>A0A345JSK5_9GAMM</name>
<keyword evidence="3" id="KW-1185">Reference proteome</keyword>
<dbReference type="RefSeq" id="WP_071629564.1">
    <property type="nucleotide sequence ID" value="NZ_CP022375.1"/>
</dbReference>